<reference evidence="3" key="3">
    <citation type="submission" date="2015-06" db="UniProtKB">
        <authorList>
            <consortium name="EnsemblMetazoa"/>
        </authorList>
    </citation>
    <scope>IDENTIFICATION</scope>
</reference>
<accession>R7T8X9</accession>
<dbReference type="EnsemblMetazoa" id="CapteT194524">
    <property type="protein sequence ID" value="CapteP194524"/>
    <property type="gene ID" value="CapteG194524"/>
</dbReference>
<gene>
    <name evidence="2" type="ORF">CAPTEDRAFT_194524</name>
</gene>
<feature type="chain" id="PRO_5008786753" description="Chitin-binding type-2 domain-containing protein" evidence="1">
    <location>
        <begin position="20"/>
        <end position="160"/>
    </location>
</feature>
<dbReference type="InterPro" id="IPR036508">
    <property type="entry name" value="Chitin-bd_dom_sf"/>
</dbReference>
<organism evidence="2">
    <name type="scientific">Capitella teleta</name>
    <name type="common">Polychaete worm</name>
    <dbReference type="NCBI Taxonomy" id="283909"/>
    <lineage>
        <taxon>Eukaryota</taxon>
        <taxon>Metazoa</taxon>
        <taxon>Spiralia</taxon>
        <taxon>Lophotrochozoa</taxon>
        <taxon>Annelida</taxon>
        <taxon>Polychaeta</taxon>
        <taxon>Sedentaria</taxon>
        <taxon>Scolecida</taxon>
        <taxon>Capitellidae</taxon>
        <taxon>Capitella</taxon>
    </lineage>
</organism>
<dbReference type="AlphaFoldDB" id="R7T8X9"/>
<dbReference type="EMBL" id="KB312102">
    <property type="protein sequence ID" value="ELT87855.1"/>
    <property type="molecule type" value="Genomic_DNA"/>
</dbReference>
<evidence type="ECO:0000256" key="1">
    <source>
        <dbReference type="SAM" id="SignalP"/>
    </source>
</evidence>
<dbReference type="SUPFAM" id="SSF57625">
    <property type="entry name" value="Invertebrate chitin-binding proteins"/>
    <property type="match status" value="1"/>
</dbReference>
<keyword evidence="4" id="KW-1185">Reference proteome</keyword>
<evidence type="ECO:0008006" key="5">
    <source>
        <dbReference type="Google" id="ProtNLM"/>
    </source>
</evidence>
<name>R7T8X9_CAPTE</name>
<sequence length="160" mass="16990">MELIWRILIICIAVCVSSAFPPRRTFVTNRRPNKCPNGCSNCCPHDTDTWNCSARVGGNNFGSAPGYGSVWNPSANTWQGGNGASLFGGSGSGTPAGQTAHDARNGHYYYECISDLSGGGRWIHRACALGSIFNHVTGNCGRKDAKFHDDSVISSGYIAG</sequence>
<dbReference type="HOGENOM" id="CLU_1653801_0_0_1"/>
<dbReference type="EMBL" id="AMQN01015640">
    <property type="status" value="NOT_ANNOTATED_CDS"/>
    <property type="molecule type" value="Genomic_DNA"/>
</dbReference>
<keyword evidence="1" id="KW-0732">Signal</keyword>
<proteinExistence type="predicted"/>
<protein>
    <recommendedName>
        <fullName evidence="5">Chitin-binding type-2 domain-containing protein</fullName>
    </recommendedName>
</protein>
<reference evidence="2 4" key="2">
    <citation type="journal article" date="2013" name="Nature">
        <title>Insights into bilaterian evolution from three spiralian genomes.</title>
        <authorList>
            <person name="Simakov O."/>
            <person name="Marletaz F."/>
            <person name="Cho S.J."/>
            <person name="Edsinger-Gonzales E."/>
            <person name="Havlak P."/>
            <person name="Hellsten U."/>
            <person name="Kuo D.H."/>
            <person name="Larsson T."/>
            <person name="Lv J."/>
            <person name="Arendt D."/>
            <person name="Savage R."/>
            <person name="Osoegawa K."/>
            <person name="de Jong P."/>
            <person name="Grimwood J."/>
            <person name="Chapman J.A."/>
            <person name="Shapiro H."/>
            <person name="Aerts A."/>
            <person name="Otillar R.P."/>
            <person name="Terry A.Y."/>
            <person name="Boore J.L."/>
            <person name="Grigoriev I.V."/>
            <person name="Lindberg D.R."/>
            <person name="Seaver E.C."/>
            <person name="Weisblat D.A."/>
            <person name="Putnam N.H."/>
            <person name="Rokhsar D.S."/>
        </authorList>
    </citation>
    <scope>NUCLEOTIDE SEQUENCE</scope>
    <source>
        <strain evidence="2 4">I ESC-2004</strain>
    </source>
</reference>
<reference evidence="4" key="1">
    <citation type="submission" date="2012-12" db="EMBL/GenBank/DDBJ databases">
        <authorList>
            <person name="Hellsten U."/>
            <person name="Grimwood J."/>
            <person name="Chapman J.A."/>
            <person name="Shapiro H."/>
            <person name="Aerts A."/>
            <person name="Otillar R.P."/>
            <person name="Terry A.Y."/>
            <person name="Boore J.L."/>
            <person name="Simakov O."/>
            <person name="Marletaz F."/>
            <person name="Cho S.-J."/>
            <person name="Edsinger-Gonzales E."/>
            <person name="Havlak P."/>
            <person name="Kuo D.-H."/>
            <person name="Larsson T."/>
            <person name="Lv J."/>
            <person name="Arendt D."/>
            <person name="Savage R."/>
            <person name="Osoegawa K."/>
            <person name="de Jong P."/>
            <person name="Lindberg D.R."/>
            <person name="Seaver E.C."/>
            <person name="Weisblat D.A."/>
            <person name="Putnam N.H."/>
            <person name="Grigoriev I.V."/>
            <person name="Rokhsar D.S."/>
        </authorList>
    </citation>
    <scope>NUCLEOTIDE SEQUENCE</scope>
    <source>
        <strain evidence="4">I ESC-2004</strain>
    </source>
</reference>
<dbReference type="Proteomes" id="UP000014760">
    <property type="component" value="Unassembled WGS sequence"/>
</dbReference>
<evidence type="ECO:0000313" key="2">
    <source>
        <dbReference type="EMBL" id="ELT87855.1"/>
    </source>
</evidence>
<evidence type="ECO:0000313" key="3">
    <source>
        <dbReference type="EnsemblMetazoa" id="CapteP194524"/>
    </source>
</evidence>
<evidence type="ECO:0000313" key="4">
    <source>
        <dbReference type="Proteomes" id="UP000014760"/>
    </source>
</evidence>
<feature type="signal peptide" evidence="1">
    <location>
        <begin position="1"/>
        <end position="19"/>
    </location>
</feature>
<dbReference type="GO" id="GO:0008061">
    <property type="term" value="F:chitin binding"/>
    <property type="evidence" value="ECO:0007669"/>
    <property type="project" value="InterPro"/>
</dbReference>